<evidence type="ECO:0000313" key="1">
    <source>
        <dbReference type="EMBL" id="GAA4015414.1"/>
    </source>
</evidence>
<protein>
    <submittedName>
        <fullName evidence="1">Uncharacterized protein</fullName>
    </submittedName>
</protein>
<proteinExistence type="predicted"/>
<organism evidence="1 2">
    <name type="scientific">Sphingomonas swuensis</name>
    <dbReference type="NCBI Taxonomy" id="977800"/>
    <lineage>
        <taxon>Bacteria</taxon>
        <taxon>Pseudomonadati</taxon>
        <taxon>Pseudomonadota</taxon>
        <taxon>Alphaproteobacteria</taxon>
        <taxon>Sphingomonadales</taxon>
        <taxon>Sphingomonadaceae</taxon>
        <taxon>Sphingomonas</taxon>
    </lineage>
</organism>
<keyword evidence="2" id="KW-1185">Reference proteome</keyword>
<accession>A0ABP7SR91</accession>
<sequence>MPKHDTSDKRQSDVIRWLMERLTPEEIAAFEKVDGDEARLAEAFRLWQVVQQRKGKSSA</sequence>
<reference evidence="2" key="1">
    <citation type="journal article" date="2019" name="Int. J. Syst. Evol. Microbiol.">
        <title>The Global Catalogue of Microorganisms (GCM) 10K type strain sequencing project: providing services to taxonomists for standard genome sequencing and annotation.</title>
        <authorList>
            <consortium name="The Broad Institute Genomics Platform"/>
            <consortium name="The Broad Institute Genome Sequencing Center for Infectious Disease"/>
            <person name="Wu L."/>
            <person name="Ma J."/>
        </authorList>
    </citation>
    <scope>NUCLEOTIDE SEQUENCE [LARGE SCALE GENOMIC DNA]</scope>
    <source>
        <strain evidence="2">JCM 17563</strain>
    </source>
</reference>
<comment type="caution">
    <text evidence="1">The sequence shown here is derived from an EMBL/GenBank/DDBJ whole genome shotgun (WGS) entry which is preliminary data.</text>
</comment>
<dbReference type="Proteomes" id="UP001500235">
    <property type="component" value="Unassembled WGS sequence"/>
</dbReference>
<evidence type="ECO:0000313" key="2">
    <source>
        <dbReference type="Proteomes" id="UP001500235"/>
    </source>
</evidence>
<gene>
    <name evidence="1" type="ORF">GCM10022280_12690</name>
</gene>
<name>A0ABP7SR91_9SPHN</name>
<dbReference type="RefSeq" id="WP_344706542.1">
    <property type="nucleotide sequence ID" value="NZ_BAABBQ010000001.1"/>
</dbReference>
<dbReference type="EMBL" id="BAABBQ010000001">
    <property type="protein sequence ID" value="GAA4015414.1"/>
    <property type="molecule type" value="Genomic_DNA"/>
</dbReference>